<dbReference type="GO" id="GO:0080139">
    <property type="term" value="F:borate efflux transmembrane transporter activity"/>
    <property type="evidence" value="ECO:0007669"/>
    <property type="project" value="TreeGrafter"/>
</dbReference>
<dbReference type="PANTHER" id="PTHR11453">
    <property type="entry name" value="ANION EXCHANGE PROTEIN"/>
    <property type="match status" value="1"/>
</dbReference>
<feature type="transmembrane region" description="Helical" evidence="6">
    <location>
        <begin position="95"/>
        <end position="116"/>
    </location>
</feature>
<dbReference type="GO" id="GO:0050801">
    <property type="term" value="P:monoatomic ion homeostasis"/>
    <property type="evidence" value="ECO:0007669"/>
    <property type="project" value="TreeGrafter"/>
</dbReference>
<dbReference type="Pfam" id="PF00955">
    <property type="entry name" value="HCO3_cotransp"/>
    <property type="match status" value="2"/>
</dbReference>
<evidence type="ECO:0000256" key="2">
    <source>
        <dbReference type="ARBA" id="ARBA00022692"/>
    </source>
</evidence>
<protein>
    <submittedName>
        <fullName evidence="8">Putative transporter C543,05c</fullName>
    </submittedName>
</protein>
<feature type="transmembrane region" description="Helical" evidence="6">
    <location>
        <begin position="338"/>
        <end position="357"/>
    </location>
</feature>
<keyword evidence="2 6" id="KW-0812">Transmembrane</keyword>
<evidence type="ECO:0000256" key="3">
    <source>
        <dbReference type="ARBA" id="ARBA00022989"/>
    </source>
</evidence>
<keyword evidence="9" id="KW-1185">Reference proteome</keyword>
<feature type="transmembrane region" description="Helical" evidence="6">
    <location>
        <begin position="378"/>
        <end position="398"/>
    </location>
</feature>
<dbReference type="InterPro" id="IPR003020">
    <property type="entry name" value="HCO3_transpt_euk"/>
</dbReference>
<dbReference type="GO" id="GO:0006820">
    <property type="term" value="P:monoatomic anion transport"/>
    <property type="evidence" value="ECO:0007669"/>
    <property type="project" value="InterPro"/>
</dbReference>
<dbReference type="PANTHER" id="PTHR11453:SF82">
    <property type="entry name" value="BORON TRANSPORTER 1"/>
    <property type="match status" value="1"/>
</dbReference>
<dbReference type="Gene3D" id="1.10.287.570">
    <property type="entry name" value="Helical hairpin bin"/>
    <property type="match status" value="1"/>
</dbReference>
<evidence type="ECO:0000313" key="9">
    <source>
        <dbReference type="Proteomes" id="UP000054383"/>
    </source>
</evidence>
<evidence type="ECO:0000256" key="5">
    <source>
        <dbReference type="SAM" id="MobiDB-lite"/>
    </source>
</evidence>
<reference evidence="8 9" key="1">
    <citation type="submission" date="2015-04" db="EMBL/GenBank/DDBJ databases">
        <authorList>
            <person name="Syromyatnikov M.Y."/>
            <person name="Popov V.N."/>
        </authorList>
    </citation>
    <scope>NUCLEOTIDE SEQUENCE [LARGE SCALE GENOMIC DNA]</scope>
    <source>
        <strain evidence="8">WF-38-12</strain>
    </source>
</reference>
<feature type="transmembrane region" description="Helical" evidence="6">
    <location>
        <begin position="154"/>
        <end position="173"/>
    </location>
</feature>
<keyword evidence="4 6" id="KW-0472">Membrane</keyword>
<evidence type="ECO:0000256" key="1">
    <source>
        <dbReference type="ARBA" id="ARBA00004141"/>
    </source>
</evidence>
<feature type="region of interest" description="Disordered" evidence="5">
    <location>
        <begin position="1"/>
        <end position="51"/>
    </location>
</feature>
<dbReference type="InterPro" id="IPR011531">
    <property type="entry name" value="HCO3_transpt-like_TM_dom"/>
</dbReference>
<dbReference type="GO" id="GO:0005452">
    <property type="term" value="F:solute:inorganic anion antiporter activity"/>
    <property type="evidence" value="ECO:0007669"/>
    <property type="project" value="InterPro"/>
</dbReference>
<feature type="domain" description="Bicarbonate transporter-like transmembrane" evidence="7">
    <location>
        <begin position="247"/>
        <end position="583"/>
    </location>
</feature>
<comment type="subcellular location">
    <subcellularLocation>
        <location evidence="1">Membrane</location>
        <topology evidence="1">Multi-pass membrane protein</topology>
    </subcellularLocation>
</comment>
<sequence>MTLISAFRPRSTWPTSSLRHRLERTHQRRQTGQPDASEQDNDPDAHSIITPSKHTPRTWRILRGSVATGGPLRPFRLLKQDIDNLRRRYISDWAFFNQQILASAVFVFFTNLLPGITFASDLFVLTGANWGTIEVVLSTGLCGIIFSLTSIQPLTILGVTGPFSVLGETIYSLTQDSFKIPFLPFMAWSLIHAGWLHYLLAIFNAHDWTMRYVTTFSTEIFSLLNSVIYFHKAIQELQRAHENLSFAAFLYAIIGAIGTMLLAIFLSTAETWRPLFHRYVRLGLSEYAAAISIIIFIGIPHIGQLAQLDKMTLNVSNSFRPTSPDRETFFVEFWKLPVSWIFAAIVPGIIITVLFFFDHEVSSIICTIDRYGTRKPGGFAWDIVLLGTTTAMCGILGIPPANGLLPQAPLHSESLMHTEKEQYTIAVDGEERTETREIRGVYEQRWSTFLHAGGIMLFVSPPFMKVLGLTPTSVLAGLFLFMGEQSLSVNPILYRLFYLLTPPSELPLLPATLHSEDSKSERPSYIPIHLYTILQTVLTGAIFVLTLTKGAPAFPVLIIALVPFRLLVMKRWWNREVLRFVDAWACREGTPEDEEDQNAQRETADQIDEAIYAADAYPMELLSHATDLQP</sequence>
<accession>A0A0U1LY37</accession>
<dbReference type="OMA" id="SLMHTEK"/>
<organism evidence="8 9">
    <name type="scientific">Talaromyces islandicus</name>
    <name type="common">Penicillium islandicum</name>
    <dbReference type="NCBI Taxonomy" id="28573"/>
    <lineage>
        <taxon>Eukaryota</taxon>
        <taxon>Fungi</taxon>
        <taxon>Dikarya</taxon>
        <taxon>Ascomycota</taxon>
        <taxon>Pezizomycotina</taxon>
        <taxon>Eurotiomycetes</taxon>
        <taxon>Eurotiomycetidae</taxon>
        <taxon>Eurotiales</taxon>
        <taxon>Trichocomaceae</taxon>
        <taxon>Talaromyces</taxon>
        <taxon>Talaromyces sect. Islandici</taxon>
    </lineage>
</organism>
<feature type="transmembrane region" description="Helical" evidence="6">
    <location>
        <begin position="528"/>
        <end position="547"/>
    </location>
</feature>
<keyword evidence="3 6" id="KW-1133">Transmembrane helix</keyword>
<proteinExistence type="predicted"/>
<dbReference type="AlphaFoldDB" id="A0A0U1LY37"/>
<gene>
    <name evidence="8" type="ORF">PISL3812_04650</name>
</gene>
<evidence type="ECO:0000256" key="4">
    <source>
        <dbReference type="ARBA" id="ARBA00023136"/>
    </source>
</evidence>
<dbReference type="Proteomes" id="UP000054383">
    <property type="component" value="Unassembled WGS sequence"/>
</dbReference>
<evidence type="ECO:0000313" key="8">
    <source>
        <dbReference type="EMBL" id="CRG87631.1"/>
    </source>
</evidence>
<dbReference type="GO" id="GO:0005886">
    <property type="term" value="C:plasma membrane"/>
    <property type="evidence" value="ECO:0007669"/>
    <property type="project" value="TreeGrafter"/>
</dbReference>
<dbReference type="STRING" id="28573.A0A0U1LY37"/>
<feature type="transmembrane region" description="Helical" evidence="6">
    <location>
        <begin position="185"/>
        <end position="205"/>
    </location>
</feature>
<feature type="transmembrane region" description="Helical" evidence="6">
    <location>
        <begin position="553"/>
        <end position="569"/>
    </location>
</feature>
<dbReference type="EMBL" id="CVMT01000003">
    <property type="protein sequence ID" value="CRG87631.1"/>
    <property type="molecule type" value="Genomic_DNA"/>
</dbReference>
<feature type="transmembrane region" description="Helical" evidence="6">
    <location>
        <begin position="243"/>
        <end position="266"/>
    </location>
</feature>
<evidence type="ECO:0000259" key="7">
    <source>
        <dbReference type="Pfam" id="PF00955"/>
    </source>
</evidence>
<name>A0A0U1LY37_TALIS</name>
<dbReference type="GO" id="GO:0000324">
    <property type="term" value="C:fungal-type vacuole"/>
    <property type="evidence" value="ECO:0007669"/>
    <property type="project" value="TreeGrafter"/>
</dbReference>
<dbReference type="OrthoDB" id="1735926at2759"/>
<evidence type="ECO:0000256" key="6">
    <source>
        <dbReference type="SAM" id="Phobius"/>
    </source>
</evidence>
<feature type="compositionally biased region" description="Basic residues" evidence="5">
    <location>
        <begin position="18"/>
        <end position="29"/>
    </location>
</feature>
<feature type="domain" description="Bicarbonate transporter-like transmembrane" evidence="7">
    <location>
        <begin position="74"/>
        <end position="243"/>
    </location>
</feature>
<feature type="transmembrane region" description="Helical" evidence="6">
    <location>
        <begin position="287"/>
        <end position="306"/>
    </location>
</feature>
<feature type="transmembrane region" description="Helical" evidence="6">
    <location>
        <begin position="463"/>
        <end position="482"/>
    </location>
</feature>